<gene>
    <name evidence="12" type="ORF">JMJ54_04285</name>
</gene>
<keyword evidence="13" id="KW-1185">Reference proteome</keyword>
<dbReference type="Pfam" id="PF03544">
    <property type="entry name" value="TonB_C"/>
    <property type="match status" value="1"/>
</dbReference>
<dbReference type="SUPFAM" id="SSF74653">
    <property type="entry name" value="TolA/TonB C-terminal domain"/>
    <property type="match status" value="1"/>
</dbReference>
<name>A0ABS2BJM8_9NEIS</name>
<evidence type="ECO:0000256" key="3">
    <source>
        <dbReference type="ARBA" id="ARBA00022448"/>
    </source>
</evidence>
<dbReference type="Proteomes" id="UP000809431">
    <property type="component" value="Unassembled WGS sequence"/>
</dbReference>
<evidence type="ECO:0000256" key="2">
    <source>
        <dbReference type="ARBA" id="ARBA00006555"/>
    </source>
</evidence>
<dbReference type="PROSITE" id="PS52015">
    <property type="entry name" value="TONB_CTD"/>
    <property type="match status" value="1"/>
</dbReference>
<keyword evidence="8" id="KW-1133">Transmembrane helix</keyword>
<dbReference type="InterPro" id="IPR051045">
    <property type="entry name" value="TonB-dependent_transducer"/>
</dbReference>
<sequence>MQQLPDLQPERQGTPRWLWLALMASLLAHLSLLLLQPLQQSTSVEAGSPPLQMRLVRTPKPVTPTPPTATIAPQPAPVPEKKPVQVRDRSEYAVPKSAAKPPARRKVAAASAPASAARPPLDLSVNEVEMKGLDEALGVRPDGKQRKLVTRYADLPKEGNDIEEDSATRAQQRPDTRAMFGLWEAQIRNKVERIGTMNYPRDEKGNPLQGLLRFRLVLNADGTIADAQVEETSGDPRLDAETLKIIRYAAPFGPVPKPLLDRNGKISLVRYYRFVNERTRWSN</sequence>
<dbReference type="Gene3D" id="3.30.1150.10">
    <property type="match status" value="1"/>
</dbReference>
<accession>A0ABS2BJM8</accession>
<dbReference type="InterPro" id="IPR037682">
    <property type="entry name" value="TonB_C"/>
</dbReference>
<feature type="region of interest" description="Disordered" evidence="10">
    <location>
        <begin position="43"/>
        <end position="117"/>
    </location>
</feature>
<feature type="domain" description="TonB C-terminal" evidence="11">
    <location>
        <begin position="184"/>
        <end position="283"/>
    </location>
</feature>
<evidence type="ECO:0000256" key="8">
    <source>
        <dbReference type="ARBA" id="ARBA00022989"/>
    </source>
</evidence>
<comment type="subcellular location">
    <subcellularLocation>
        <location evidence="1">Cell inner membrane</location>
        <topology evidence="1">Single-pass membrane protein</topology>
        <orientation evidence="1">Periplasmic side</orientation>
    </subcellularLocation>
</comment>
<keyword evidence="6" id="KW-0812">Transmembrane</keyword>
<comment type="similarity">
    <text evidence="2">Belongs to the TonB family.</text>
</comment>
<keyword evidence="9" id="KW-0472">Membrane</keyword>
<dbReference type="PANTHER" id="PTHR33446:SF11">
    <property type="entry name" value="TONB3"/>
    <property type="match status" value="1"/>
</dbReference>
<evidence type="ECO:0000256" key="5">
    <source>
        <dbReference type="ARBA" id="ARBA00022519"/>
    </source>
</evidence>
<dbReference type="EMBL" id="JAESND010000001">
    <property type="protein sequence ID" value="MBM3115039.1"/>
    <property type="molecule type" value="Genomic_DNA"/>
</dbReference>
<organism evidence="12 13">
    <name type="scientific">Jeongeupia naejangsanensis</name>
    <dbReference type="NCBI Taxonomy" id="613195"/>
    <lineage>
        <taxon>Bacteria</taxon>
        <taxon>Pseudomonadati</taxon>
        <taxon>Pseudomonadota</taxon>
        <taxon>Betaproteobacteria</taxon>
        <taxon>Neisseriales</taxon>
        <taxon>Chitinibacteraceae</taxon>
        <taxon>Jeongeupia</taxon>
    </lineage>
</organism>
<evidence type="ECO:0000256" key="4">
    <source>
        <dbReference type="ARBA" id="ARBA00022475"/>
    </source>
</evidence>
<evidence type="ECO:0000256" key="6">
    <source>
        <dbReference type="ARBA" id="ARBA00022692"/>
    </source>
</evidence>
<evidence type="ECO:0000256" key="7">
    <source>
        <dbReference type="ARBA" id="ARBA00022927"/>
    </source>
</evidence>
<evidence type="ECO:0000256" key="1">
    <source>
        <dbReference type="ARBA" id="ARBA00004383"/>
    </source>
</evidence>
<dbReference type="NCBIfam" id="TIGR01352">
    <property type="entry name" value="tonB_Cterm"/>
    <property type="match status" value="1"/>
</dbReference>
<feature type="compositionally biased region" description="Basic and acidic residues" evidence="10">
    <location>
        <begin position="79"/>
        <end position="91"/>
    </location>
</feature>
<evidence type="ECO:0000256" key="9">
    <source>
        <dbReference type="ARBA" id="ARBA00023136"/>
    </source>
</evidence>
<keyword evidence="5" id="KW-0997">Cell inner membrane</keyword>
<evidence type="ECO:0000313" key="13">
    <source>
        <dbReference type="Proteomes" id="UP000809431"/>
    </source>
</evidence>
<keyword evidence="3" id="KW-0813">Transport</keyword>
<evidence type="ECO:0000259" key="11">
    <source>
        <dbReference type="PROSITE" id="PS52015"/>
    </source>
</evidence>
<feature type="compositionally biased region" description="Low complexity" evidence="10">
    <location>
        <begin position="108"/>
        <end position="117"/>
    </location>
</feature>
<keyword evidence="7" id="KW-0653">Protein transport</keyword>
<comment type="caution">
    <text evidence="12">The sequence shown here is derived from an EMBL/GenBank/DDBJ whole genome shotgun (WGS) entry which is preliminary data.</text>
</comment>
<dbReference type="InterPro" id="IPR006260">
    <property type="entry name" value="TonB/TolA_C"/>
</dbReference>
<proteinExistence type="inferred from homology"/>
<dbReference type="PANTHER" id="PTHR33446">
    <property type="entry name" value="PROTEIN TONB-RELATED"/>
    <property type="match status" value="1"/>
</dbReference>
<evidence type="ECO:0000313" key="12">
    <source>
        <dbReference type="EMBL" id="MBM3115039.1"/>
    </source>
</evidence>
<reference evidence="12 13" key="1">
    <citation type="submission" date="2021-01" db="EMBL/GenBank/DDBJ databases">
        <title>Draft Genome Sequence and Polyhydroxyalkanoate Biosynthetic Potential of Jeongeupia naejangsanensis Type Strain DSM 24253.</title>
        <authorList>
            <person name="Turrini P."/>
            <person name="Artuso I."/>
            <person name="Lugli G.A."/>
            <person name="Frangipani E."/>
            <person name="Ventura M."/>
            <person name="Visca P."/>
        </authorList>
    </citation>
    <scope>NUCLEOTIDE SEQUENCE [LARGE SCALE GENOMIC DNA]</scope>
    <source>
        <strain evidence="12 13">DSM 24253</strain>
    </source>
</reference>
<dbReference type="RefSeq" id="WP_203536692.1">
    <property type="nucleotide sequence ID" value="NZ_JAESND010000001.1"/>
</dbReference>
<evidence type="ECO:0000256" key="10">
    <source>
        <dbReference type="SAM" id="MobiDB-lite"/>
    </source>
</evidence>
<protein>
    <submittedName>
        <fullName evidence="12">TonB family protein</fullName>
    </submittedName>
</protein>
<keyword evidence="4" id="KW-1003">Cell membrane</keyword>